<evidence type="ECO:0000313" key="1">
    <source>
        <dbReference type="EMBL" id="KAK0442044.1"/>
    </source>
</evidence>
<sequence>RNYLEVTTPKHRDALVSIVLSTHKLAVECLRWTTPTTEHENRRCRMCMANVETHEYVLFRCIGDKNNDNELGRRQCVWSDLARMAPLSAPREDTVLLKSLQAHRPSIEVNVKYCYRVLKILYKLPM</sequence>
<comment type="caution">
    <text evidence="1">The sequence shown here is derived from an EMBL/GenBank/DDBJ whole genome shotgun (WGS) entry which is preliminary data.</text>
</comment>
<dbReference type="RefSeq" id="XP_060324197.1">
    <property type="nucleotide sequence ID" value="XM_060466429.1"/>
</dbReference>
<organism evidence="1 2">
    <name type="scientific">Armillaria tabescens</name>
    <name type="common">Ringless honey mushroom</name>
    <name type="synonym">Agaricus tabescens</name>
    <dbReference type="NCBI Taxonomy" id="1929756"/>
    <lineage>
        <taxon>Eukaryota</taxon>
        <taxon>Fungi</taxon>
        <taxon>Dikarya</taxon>
        <taxon>Basidiomycota</taxon>
        <taxon>Agaricomycotina</taxon>
        <taxon>Agaricomycetes</taxon>
        <taxon>Agaricomycetidae</taxon>
        <taxon>Agaricales</taxon>
        <taxon>Marasmiineae</taxon>
        <taxon>Physalacriaceae</taxon>
        <taxon>Desarmillaria</taxon>
    </lineage>
</organism>
<feature type="non-terminal residue" evidence="1">
    <location>
        <position position="126"/>
    </location>
</feature>
<protein>
    <submittedName>
        <fullName evidence="1">Uncharacterized protein</fullName>
    </submittedName>
</protein>
<keyword evidence="2" id="KW-1185">Reference proteome</keyword>
<evidence type="ECO:0000313" key="2">
    <source>
        <dbReference type="Proteomes" id="UP001175211"/>
    </source>
</evidence>
<feature type="non-terminal residue" evidence="1">
    <location>
        <position position="1"/>
    </location>
</feature>
<accession>A0AA39JIP5</accession>
<proteinExistence type="predicted"/>
<name>A0AA39JIP5_ARMTA</name>
<reference evidence="1" key="1">
    <citation type="submission" date="2023-06" db="EMBL/GenBank/DDBJ databases">
        <authorList>
            <consortium name="Lawrence Berkeley National Laboratory"/>
            <person name="Ahrendt S."/>
            <person name="Sahu N."/>
            <person name="Indic B."/>
            <person name="Wong-Bajracharya J."/>
            <person name="Merenyi Z."/>
            <person name="Ke H.-M."/>
            <person name="Monk M."/>
            <person name="Kocsube S."/>
            <person name="Drula E."/>
            <person name="Lipzen A."/>
            <person name="Balint B."/>
            <person name="Henrissat B."/>
            <person name="Andreopoulos B."/>
            <person name="Martin F.M."/>
            <person name="Harder C.B."/>
            <person name="Rigling D."/>
            <person name="Ford K.L."/>
            <person name="Foster G.D."/>
            <person name="Pangilinan J."/>
            <person name="Papanicolaou A."/>
            <person name="Barry K."/>
            <person name="LaButti K."/>
            <person name="Viragh M."/>
            <person name="Koriabine M."/>
            <person name="Yan M."/>
            <person name="Riley R."/>
            <person name="Champramary S."/>
            <person name="Plett K.L."/>
            <person name="Tsai I.J."/>
            <person name="Slot J."/>
            <person name="Sipos G."/>
            <person name="Plett J."/>
            <person name="Nagy L.G."/>
            <person name="Grigoriev I.V."/>
        </authorList>
    </citation>
    <scope>NUCLEOTIDE SEQUENCE</scope>
    <source>
        <strain evidence="1">CCBAS 213</strain>
    </source>
</reference>
<dbReference type="EMBL" id="JAUEPS010000066">
    <property type="protein sequence ID" value="KAK0442044.1"/>
    <property type="molecule type" value="Genomic_DNA"/>
</dbReference>
<gene>
    <name evidence="1" type="ORF">EV420DRAFT_1217895</name>
</gene>
<dbReference type="Proteomes" id="UP001175211">
    <property type="component" value="Unassembled WGS sequence"/>
</dbReference>
<dbReference type="GeneID" id="85349977"/>
<dbReference type="AlphaFoldDB" id="A0AA39JIP5"/>